<feature type="transmembrane region" description="Helical" evidence="5">
    <location>
        <begin position="150"/>
        <end position="176"/>
    </location>
</feature>
<organism evidence="7 8">
    <name type="scientific">Perca fluviatilis</name>
    <name type="common">European perch</name>
    <dbReference type="NCBI Taxonomy" id="8168"/>
    <lineage>
        <taxon>Eukaryota</taxon>
        <taxon>Metazoa</taxon>
        <taxon>Chordata</taxon>
        <taxon>Craniata</taxon>
        <taxon>Vertebrata</taxon>
        <taxon>Euteleostomi</taxon>
        <taxon>Actinopterygii</taxon>
        <taxon>Neopterygii</taxon>
        <taxon>Teleostei</taxon>
        <taxon>Neoteleostei</taxon>
        <taxon>Acanthomorphata</taxon>
        <taxon>Eupercaria</taxon>
        <taxon>Perciformes</taxon>
        <taxon>Percoidei</taxon>
        <taxon>Percidae</taxon>
        <taxon>Percinae</taxon>
        <taxon>Perca</taxon>
    </lineage>
</organism>
<gene>
    <name evidence="7" type="ORF">PFLUV_G00055120</name>
</gene>
<evidence type="ECO:0000256" key="4">
    <source>
        <dbReference type="SAM" id="MobiDB-lite"/>
    </source>
</evidence>
<dbReference type="EC" id="5.2.1.8" evidence="3"/>
<evidence type="ECO:0000313" key="8">
    <source>
        <dbReference type="Proteomes" id="UP000465112"/>
    </source>
</evidence>
<feature type="transmembrane region" description="Helical" evidence="5">
    <location>
        <begin position="94"/>
        <end position="117"/>
    </location>
</feature>
<feature type="transmembrane region" description="Helical" evidence="5">
    <location>
        <begin position="279"/>
        <end position="299"/>
    </location>
</feature>
<feature type="transmembrane region" description="Helical" evidence="5">
    <location>
        <begin position="319"/>
        <end position="342"/>
    </location>
</feature>
<comment type="similarity">
    <text evidence="2">Belongs to the major facilitator superfamily.</text>
</comment>
<evidence type="ECO:0000256" key="3">
    <source>
        <dbReference type="PROSITE-ProRule" id="PRU00277"/>
    </source>
</evidence>
<dbReference type="Gene3D" id="3.10.50.40">
    <property type="match status" value="1"/>
</dbReference>
<dbReference type="PROSITE" id="PS50059">
    <property type="entry name" value="FKBP_PPIASE"/>
    <property type="match status" value="1"/>
</dbReference>
<dbReference type="AlphaFoldDB" id="A0A6A5F908"/>
<evidence type="ECO:0000256" key="1">
    <source>
        <dbReference type="ARBA" id="ARBA00004141"/>
    </source>
</evidence>
<dbReference type="GO" id="GO:0003755">
    <property type="term" value="F:peptidyl-prolyl cis-trans isomerase activity"/>
    <property type="evidence" value="ECO:0007669"/>
    <property type="project" value="UniProtKB-KW"/>
</dbReference>
<dbReference type="GO" id="GO:0005886">
    <property type="term" value="C:plasma membrane"/>
    <property type="evidence" value="ECO:0007669"/>
    <property type="project" value="TreeGrafter"/>
</dbReference>
<feature type="compositionally biased region" description="Polar residues" evidence="4">
    <location>
        <begin position="378"/>
        <end position="389"/>
    </location>
</feature>
<reference evidence="7 8" key="1">
    <citation type="submission" date="2019-06" db="EMBL/GenBank/DDBJ databases">
        <title>A chromosome-scale genome assembly of the European perch, Perca fluviatilis.</title>
        <authorList>
            <person name="Roques C."/>
            <person name="Zahm M."/>
            <person name="Cabau C."/>
            <person name="Klopp C."/>
            <person name="Bouchez O."/>
            <person name="Donnadieu C."/>
            <person name="Kuhl H."/>
            <person name="Gislard M."/>
            <person name="Guendouz S."/>
            <person name="Journot L."/>
            <person name="Haffray P."/>
            <person name="Bestin A."/>
            <person name="Morvezen R."/>
            <person name="Feron R."/>
            <person name="Wen M."/>
            <person name="Jouanno E."/>
            <person name="Herpin A."/>
            <person name="Schartl M."/>
            <person name="Postlethwait J."/>
            <person name="Schaerlinger B."/>
            <person name="Chardard D."/>
            <person name="Lecocq T."/>
            <person name="Poncet C."/>
            <person name="Jaffrelo L."/>
            <person name="Lampietro C."/>
            <person name="Guiguen Y."/>
        </authorList>
    </citation>
    <scope>NUCLEOTIDE SEQUENCE [LARGE SCALE GENOMIC DNA]</scope>
    <source>
        <tissue evidence="7">Blood</tissue>
    </source>
</reference>
<feature type="transmembrane region" description="Helical" evidence="5">
    <location>
        <begin position="212"/>
        <end position="230"/>
    </location>
</feature>
<evidence type="ECO:0000256" key="2">
    <source>
        <dbReference type="ARBA" id="ARBA00008335"/>
    </source>
</evidence>
<evidence type="ECO:0000313" key="7">
    <source>
        <dbReference type="EMBL" id="KAF1390150.1"/>
    </source>
</evidence>
<feature type="region of interest" description="Disordered" evidence="4">
    <location>
        <begin position="363"/>
        <end position="392"/>
    </location>
</feature>
<evidence type="ECO:0000259" key="6">
    <source>
        <dbReference type="PROSITE" id="PS50059"/>
    </source>
</evidence>
<dbReference type="EMBL" id="VHII01000005">
    <property type="protein sequence ID" value="KAF1390150.1"/>
    <property type="molecule type" value="Genomic_DNA"/>
</dbReference>
<evidence type="ECO:0000256" key="5">
    <source>
        <dbReference type="SAM" id="Phobius"/>
    </source>
</evidence>
<sequence>MVIFYFSFTCYNVPYLSLNMFLGGDPRDRDSATAYRMSVKMMAMLLASVMQGQVVAVYNTEKQEACQHLDQANETTAQSTSSPQTVPLQETKKAFLTSALIMGALFFLCSLVLFLGVKEQRAPLCSDDKVRPPYLTSLKMLICHIPYQRLVLGFVFSVLAFQMSLGNFALFCSHAAGLGDQFQHLLLVLLVSASVAVPLWQTVLLRIGKKATVLFGLSLFIPAVIIIACVPSNLPVFMIMCVLMGFSVATIFMLPWSMLPDVVDDFAARHPSCKDLEPLFFSCYAFCSKLAGGLSVGISTMTLQFVGYRPGACNQGDEVVTALIVLFSPVPIALLLIGMVFFRSYPINERQCFQLQEHMTTVHQEATSSSSDPRENAEQPTVLQQSNAGWSRGRNRRANMGVEIETITPGDGRTFPKKGQRVVVHYVGTLADGKVFDSSRSRGKPFKFKIGHQEVIRGWEEGVAQMSVVWKPETCALTLFNSTQNFRVDSYLGNMEGKC</sequence>
<dbReference type="PANTHER" id="PTHR11328">
    <property type="entry name" value="MAJOR FACILITATOR SUPERFAMILY DOMAIN-CONTAINING PROTEIN"/>
    <property type="match status" value="1"/>
</dbReference>
<dbReference type="InterPro" id="IPR039672">
    <property type="entry name" value="MFS_2"/>
</dbReference>
<accession>A0A6A5F908</accession>
<dbReference type="InterPro" id="IPR046357">
    <property type="entry name" value="PPIase_dom_sf"/>
</dbReference>
<comment type="caution">
    <text evidence="7">The sequence shown here is derived from an EMBL/GenBank/DDBJ whole genome shotgun (WGS) entry which is preliminary data.</text>
</comment>
<keyword evidence="3" id="KW-0697">Rotamase</keyword>
<dbReference type="SUPFAM" id="SSF103473">
    <property type="entry name" value="MFS general substrate transporter"/>
    <property type="match status" value="1"/>
</dbReference>
<dbReference type="InterPro" id="IPR036259">
    <property type="entry name" value="MFS_trans_sf"/>
</dbReference>
<keyword evidence="5" id="KW-0472">Membrane</keyword>
<protein>
    <recommendedName>
        <fullName evidence="3">peptidylprolyl isomerase</fullName>
        <ecNumber evidence="3">5.2.1.8</ecNumber>
    </recommendedName>
</protein>
<name>A0A6A5F908_PERFL</name>
<keyword evidence="5" id="KW-1133">Transmembrane helix</keyword>
<dbReference type="SUPFAM" id="SSF54534">
    <property type="entry name" value="FKBP-like"/>
    <property type="match status" value="1"/>
</dbReference>
<keyword evidence="8" id="KW-1185">Reference proteome</keyword>
<feature type="transmembrane region" description="Helical" evidence="5">
    <location>
        <begin position="236"/>
        <end position="259"/>
    </location>
</feature>
<comment type="catalytic activity">
    <reaction evidence="3">
        <text>[protein]-peptidylproline (omega=180) = [protein]-peptidylproline (omega=0)</text>
        <dbReference type="Rhea" id="RHEA:16237"/>
        <dbReference type="Rhea" id="RHEA-COMP:10747"/>
        <dbReference type="Rhea" id="RHEA-COMP:10748"/>
        <dbReference type="ChEBI" id="CHEBI:83833"/>
        <dbReference type="ChEBI" id="CHEBI:83834"/>
        <dbReference type="EC" id="5.2.1.8"/>
    </reaction>
</comment>
<comment type="subcellular location">
    <subcellularLocation>
        <location evidence="1">Membrane</location>
        <topology evidence="1">Multi-pass membrane protein</topology>
    </subcellularLocation>
</comment>
<keyword evidence="3" id="KW-0413">Isomerase</keyword>
<feature type="domain" description="PPIase FKBP-type" evidence="6">
    <location>
        <begin position="419"/>
        <end position="468"/>
    </location>
</feature>
<dbReference type="Gene3D" id="1.20.1250.20">
    <property type="entry name" value="MFS general substrate transporter like domains"/>
    <property type="match status" value="1"/>
</dbReference>
<dbReference type="Proteomes" id="UP000465112">
    <property type="component" value="Chromosome 5"/>
</dbReference>
<dbReference type="Pfam" id="PF00254">
    <property type="entry name" value="FKBP_C"/>
    <property type="match status" value="1"/>
</dbReference>
<dbReference type="Pfam" id="PF13347">
    <property type="entry name" value="MFS_2"/>
    <property type="match status" value="1"/>
</dbReference>
<keyword evidence="5" id="KW-0812">Transmembrane</keyword>
<proteinExistence type="inferred from homology"/>
<dbReference type="GO" id="GO:0008643">
    <property type="term" value="P:carbohydrate transport"/>
    <property type="evidence" value="ECO:0007669"/>
    <property type="project" value="InterPro"/>
</dbReference>
<feature type="transmembrane region" description="Helical" evidence="5">
    <location>
        <begin position="182"/>
        <end position="200"/>
    </location>
</feature>
<dbReference type="GO" id="GO:0015293">
    <property type="term" value="F:symporter activity"/>
    <property type="evidence" value="ECO:0007669"/>
    <property type="project" value="InterPro"/>
</dbReference>
<dbReference type="InterPro" id="IPR001179">
    <property type="entry name" value="PPIase_FKBP_dom"/>
</dbReference>
<dbReference type="PANTHER" id="PTHR11328:SF44">
    <property type="entry name" value="SODIUM-DEPENDENT LYSOPHOSPHATIDYLCHOLINE SYMPORTER 1-B"/>
    <property type="match status" value="1"/>
</dbReference>